<feature type="domain" description="MYND-type" evidence="6">
    <location>
        <begin position="550"/>
        <end position="593"/>
    </location>
</feature>
<dbReference type="AlphaFoldDB" id="A0A8H5F5B0"/>
<dbReference type="GO" id="GO:0031011">
    <property type="term" value="C:Ino80 complex"/>
    <property type="evidence" value="ECO:0007669"/>
    <property type="project" value="InterPro"/>
</dbReference>
<organism evidence="7 8">
    <name type="scientific">Psilocybe cf. subviscida</name>
    <dbReference type="NCBI Taxonomy" id="2480587"/>
    <lineage>
        <taxon>Eukaryota</taxon>
        <taxon>Fungi</taxon>
        <taxon>Dikarya</taxon>
        <taxon>Basidiomycota</taxon>
        <taxon>Agaricomycotina</taxon>
        <taxon>Agaricomycetes</taxon>
        <taxon>Agaricomycetidae</taxon>
        <taxon>Agaricales</taxon>
        <taxon>Agaricineae</taxon>
        <taxon>Strophariaceae</taxon>
        <taxon>Psilocybe</taxon>
    </lineage>
</organism>
<feature type="compositionally biased region" description="Acidic residues" evidence="5">
    <location>
        <begin position="23"/>
        <end position="110"/>
    </location>
</feature>
<proteinExistence type="predicted"/>
<evidence type="ECO:0000313" key="7">
    <source>
        <dbReference type="EMBL" id="KAF5324254.1"/>
    </source>
</evidence>
<feature type="compositionally biased region" description="Basic and acidic residues" evidence="5">
    <location>
        <begin position="257"/>
        <end position="300"/>
    </location>
</feature>
<accession>A0A8H5F5B0</accession>
<dbReference type="SUPFAM" id="SSF144232">
    <property type="entry name" value="HIT/MYND zinc finger-like"/>
    <property type="match status" value="1"/>
</dbReference>
<dbReference type="InterPro" id="IPR006880">
    <property type="entry name" value="INO80B_C"/>
</dbReference>
<feature type="compositionally biased region" description="Acidic residues" evidence="5">
    <location>
        <begin position="347"/>
        <end position="369"/>
    </location>
</feature>
<keyword evidence="8" id="KW-1185">Reference proteome</keyword>
<evidence type="ECO:0000259" key="6">
    <source>
        <dbReference type="PROSITE" id="PS50865"/>
    </source>
</evidence>
<dbReference type="Gene3D" id="6.10.140.2220">
    <property type="match status" value="1"/>
</dbReference>
<evidence type="ECO:0000256" key="5">
    <source>
        <dbReference type="SAM" id="MobiDB-lite"/>
    </source>
</evidence>
<keyword evidence="3" id="KW-0862">Zinc</keyword>
<evidence type="ECO:0000313" key="8">
    <source>
        <dbReference type="Proteomes" id="UP000567179"/>
    </source>
</evidence>
<evidence type="ECO:0000256" key="1">
    <source>
        <dbReference type="ARBA" id="ARBA00022723"/>
    </source>
</evidence>
<evidence type="ECO:0000256" key="3">
    <source>
        <dbReference type="ARBA" id="ARBA00022833"/>
    </source>
</evidence>
<feature type="compositionally biased region" description="Basic residues" evidence="5">
    <location>
        <begin position="304"/>
        <end position="315"/>
    </location>
</feature>
<dbReference type="InterPro" id="IPR002893">
    <property type="entry name" value="Znf_MYND"/>
</dbReference>
<evidence type="ECO:0000256" key="4">
    <source>
        <dbReference type="PROSITE-ProRule" id="PRU00134"/>
    </source>
</evidence>
<dbReference type="Pfam" id="PF04795">
    <property type="entry name" value="PAPA-1"/>
    <property type="match status" value="1"/>
</dbReference>
<keyword evidence="1" id="KW-0479">Metal-binding</keyword>
<name>A0A8H5F5B0_9AGAR</name>
<dbReference type="Pfam" id="PF01753">
    <property type="entry name" value="zf-MYND"/>
    <property type="match status" value="1"/>
</dbReference>
<evidence type="ECO:0000256" key="2">
    <source>
        <dbReference type="ARBA" id="ARBA00022771"/>
    </source>
</evidence>
<comment type="caution">
    <text evidence="7">The sequence shown here is derived from an EMBL/GenBank/DDBJ whole genome shotgun (WGS) entry which is preliminary data.</text>
</comment>
<dbReference type="EMBL" id="JAACJJ010000016">
    <property type="protein sequence ID" value="KAF5324254.1"/>
    <property type="molecule type" value="Genomic_DNA"/>
</dbReference>
<keyword evidence="2 4" id="KW-0863">Zinc-finger</keyword>
<feature type="compositionally biased region" description="Low complexity" evidence="5">
    <location>
        <begin position="127"/>
        <end position="144"/>
    </location>
</feature>
<dbReference type="SMART" id="SM01406">
    <property type="entry name" value="PAPA-1"/>
    <property type="match status" value="1"/>
</dbReference>
<sequence>MPPRTRRSAAVAAAALVKKDMEMESSSEEEVEEVDAMDDAEEGEDEVDAEGEAEEEEEDEPDRGEEEEEEEEQVDIEGDDEDGEGEPEVEGDEDVDVEEEEEEEDDDDVPLEISPKKKTPQKPPPRSQQKQPQQQQATASAAPRLKITLKLPANTNNHGGGSSAGTATPDDREPVKRAPKRRSYAKTKVIQDADIESEDPTTSASSDSESMDEGASTPQVSTVAAGGAGTAGTGRSAKSMTTRQAVLAAVVDPTHVSLDEGSKSKKKQLNDAELALRREETARKRKNLSEKKLEDEKAETINRLLKKQSRPRNKRQNTMDDRSPMPTGSGMRTPKSKGKAATKLGDDAEGDEGDANGDADADMDMDVDVEQSVIDGEGSGSSNAEVQKPTMYRWVSRLDGITFSVPEAALPPVPPLLEVAEGDTEAAARALKEQTEREEREAREAKARGPGICAVNGCGRPRKYRLPRDWTIGACDAVHLHARLSDRGPQVKNNSRERMGQSATSEVAIISGSNPTQENMDIVEKDPILQLRKQETRQERRDLRWAFCSNAACPRKSIGLKGERPKSCAKCKSVSYCSKECQRADWPEHKKTCEFPVNDERPLSRLVKALLMSDVLPFYILFCAIRLFHLDAEMPASLYNGHYRRPLCVQFICGLEPSSVAATLNLWKYGNAWNYTGAEAIFQLHEMETVDEPSEEMITGWEFARKNIDAMGYPWMTSRRDLEPSGS</sequence>
<dbReference type="GO" id="GO:0008270">
    <property type="term" value="F:zinc ion binding"/>
    <property type="evidence" value="ECO:0007669"/>
    <property type="project" value="UniProtKB-KW"/>
</dbReference>
<dbReference type="Proteomes" id="UP000567179">
    <property type="component" value="Unassembled WGS sequence"/>
</dbReference>
<reference evidence="7 8" key="1">
    <citation type="journal article" date="2020" name="ISME J.">
        <title>Uncovering the hidden diversity of litter-decomposition mechanisms in mushroom-forming fungi.</title>
        <authorList>
            <person name="Floudas D."/>
            <person name="Bentzer J."/>
            <person name="Ahren D."/>
            <person name="Johansson T."/>
            <person name="Persson P."/>
            <person name="Tunlid A."/>
        </authorList>
    </citation>
    <scope>NUCLEOTIDE SEQUENCE [LARGE SCALE GENOMIC DNA]</scope>
    <source>
        <strain evidence="7 8">CBS 101986</strain>
    </source>
</reference>
<gene>
    <name evidence="7" type="ORF">D9619_011233</name>
</gene>
<dbReference type="OrthoDB" id="2021186at2759"/>
<protein>
    <recommendedName>
        <fullName evidence="6">MYND-type domain-containing protein</fullName>
    </recommendedName>
</protein>
<feature type="region of interest" description="Disordered" evidence="5">
    <location>
        <begin position="1"/>
        <end position="385"/>
    </location>
</feature>
<dbReference type="PROSITE" id="PS50865">
    <property type="entry name" value="ZF_MYND_2"/>
    <property type="match status" value="1"/>
</dbReference>